<reference evidence="7" key="2">
    <citation type="submission" date="2025-09" db="UniProtKB">
        <authorList>
            <consortium name="Ensembl"/>
        </authorList>
    </citation>
    <scope>IDENTIFICATION</scope>
</reference>
<evidence type="ECO:0000256" key="2">
    <source>
        <dbReference type="ARBA" id="ARBA00007815"/>
    </source>
</evidence>
<dbReference type="Gene3D" id="1.10.10.10">
    <property type="entry name" value="Winged helix-like DNA-binding domain superfamily/Winged helix DNA-binding domain"/>
    <property type="match status" value="1"/>
</dbReference>
<dbReference type="GO" id="GO:0000781">
    <property type="term" value="C:chromosome, telomeric region"/>
    <property type="evidence" value="ECO:0007669"/>
    <property type="project" value="TreeGrafter"/>
</dbReference>
<dbReference type="FunFam" id="1.10.10.10:FF:000168">
    <property type="entry name" value="Replication protein A 32 kDa subunit"/>
    <property type="match status" value="1"/>
</dbReference>
<keyword evidence="5" id="KW-0732">Signal</keyword>
<evidence type="ECO:0000256" key="3">
    <source>
        <dbReference type="ARBA" id="ARBA00023125"/>
    </source>
</evidence>
<dbReference type="SUPFAM" id="SSF46785">
    <property type="entry name" value="Winged helix' DNA-binding domain"/>
    <property type="match status" value="1"/>
</dbReference>
<dbReference type="Gene3D" id="2.40.50.140">
    <property type="entry name" value="Nucleic acid-binding proteins"/>
    <property type="match status" value="1"/>
</dbReference>
<organism evidence="7 8">
    <name type="scientific">Monopterus albus</name>
    <name type="common">Swamp eel</name>
    <dbReference type="NCBI Taxonomy" id="43700"/>
    <lineage>
        <taxon>Eukaryota</taxon>
        <taxon>Metazoa</taxon>
        <taxon>Chordata</taxon>
        <taxon>Craniata</taxon>
        <taxon>Vertebrata</taxon>
        <taxon>Euteleostomi</taxon>
        <taxon>Actinopterygii</taxon>
        <taxon>Neopterygii</taxon>
        <taxon>Teleostei</taxon>
        <taxon>Neoteleostei</taxon>
        <taxon>Acanthomorphata</taxon>
        <taxon>Anabantaria</taxon>
        <taxon>Synbranchiformes</taxon>
        <taxon>Synbranchidae</taxon>
        <taxon>Monopterus</taxon>
    </lineage>
</organism>
<dbReference type="GO" id="GO:0000724">
    <property type="term" value="P:double-strand break repair via homologous recombination"/>
    <property type="evidence" value="ECO:0007669"/>
    <property type="project" value="TreeGrafter"/>
</dbReference>
<dbReference type="SUPFAM" id="SSF50249">
    <property type="entry name" value="Nucleic acid-binding proteins"/>
    <property type="match status" value="1"/>
</dbReference>
<dbReference type="GO" id="GO:0006260">
    <property type="term" value="P:DNA replication"/>
    <property type="evidence" value="ECO:0007669"/>
    <property type="project" value="TreeGrafter"/>
</dbReference>
<dbReference type="STRING" id="43700.ENSMALP00000007039"/>
<dbReference type="AlphaFoldDB" id="A0A3Q3IPS2"/>
<dbReference type="InterPro" id="IPR014892">
    <property type="entry name" value="RPA_C"/>
</dbReference>
<feature type="domain" description="Replication protein A C-terminal" evidence="6">
    <location>
        <begin position="226"/>
        <end position="290"/>
    </location>
</feature>
<dbReference type="InterPro" id="IPR036390">
    <property type="entry name" value="WH_DNA-bd_sf"/>
</dbReference>
<dbReference type="GeneID" id="109963691"/>
<reference evidence="7" key="1">
    <citation type="submission" date="2025-08" db="UniProtKB">
        <authorList>
            <consortium name="Ensembl"/>
        </authorList>
    </citation>
    <scope>IDENTIFICATION</scope>
</reference>
<keyword evidence="8" id="KW-1185">Reference proteome</keyword>
<dbReference type="CDD" id="cd04478">
    <property type="entry name" value="RPA2_DBD_D"/>
    <property type="match status" value="1"/>
</dbReference>
<evidence type="ECO:0000259" key="6">
    <source>
        <dbReference type="Pfam" id="PF08784"/>
    </source>
</evidence>
<feature type="chain" id="PRO_5018556232" description="Replication protein A C-terminal domain-containing protein" evidence="5">
    <location>
        <begin position="31"/>
        <end position="298"/>
    </location>
</feature>
<dbReference type="PANTHER" id="PTHR13989:SF16">
    <property type="entry name" value="REPLICATION PROTEIN A2"/>
    <property type="match status" value="1"/>
</dbReference>
<comment type="subcellular location">
    <subcellularLocation>
        <location evidence="1">Nucleus</location>
    </subcellularLocation>
</comment>
<dbReference type="GO" id="GO:0005662">
    <property type="term" value="C:DNA replication factor A complex"/>
    <property type="evidence" value="ECO:0007669"/>
    <property type="project" value="TreeGrafter"/>
</dbReference>
<accession>A0A3Q3IPS2</accession>
<dbReference type="GO" id="GO:0035861">
    <property type="term" value="C:site of double-strand break"/>
    <property type="evidence" value="ECO:0007669"/>
    <property type="project" value="TreeGrafter"/>
</dbReference>
<comment type="similarity">
    <text evidence="2">Belongs to the replication factor A protein 2 family.</text>
</comment>
<feature type="signal peptide" evidence="5">
    <location>
        <begin position="1"/>
        <end position="30"/>
    </location>
</feature>
<protein>
    <recommendedName>
        <fullName evidence="6">Replication protein A C-terminal domain-containing protein</fullName>
    </recommendedName>
</protein>
<dbReference type="PANTHER" id="PTHR13989">
    <property type="entry name" value="REPLICATION PROTEIN A-RELATED"/>
    <property type="match status" value="1"/>
</dbReference>
<keyword evidence="3" id="KW-0238">DNA-binding</keyword>
<evidence type="ECO:0000313" key="8">
    <source>
        <dbReference type="Proteomes" id="UP000261600"/>
    </source>
</evidence>
<dbReference type="InterPro" id="IPR012340">
    <property type="entry name" value="NA-bd_OB-fold"/>
</dbReference>
<proteinExistence type="inferred from homology"/>
<evidence type="ECO:0000256" key="4">
    <source>
        <dbReference type="ARBA" id="ARBA00023242"/>
    </source>
</evidence>
<dbReference type="InterPro" id="IPR040260">
    <property type="entry name" value="RFA2-like"/>
</dbReference>
<dbReference type="RefSeq" id="XP_020462078.1">
    <property type="nucleotide sequence ID" value="XM_020606422.1"/>
</dbReference>
<dbReference type="Ensembl" id="ENSMALT00000007186.1">
    <property type="protein sequence ID" value="ENSMALP00000007039.1"/>
    <property type="gene ID" value="ENSMALG00000005018.1"/>
</dbReference>
<dbReference type="KEGG" id="malb:109963691"/>
<evidence type="ECO:0000256" key="1">
    <source>
        <dbReference type="ARBA" id="ARBA00004123"/>
    </source>
</evidence>
<dbReference type="InterPro" id="IPR036388">
    <property type="entry name" value="WH-like_DNA-bd_sf"/>
</dbReference>
<evidence type="ECO:0000313" key="7">
    <source>
        <dbReference type="Ensembl" id="ENSMALP00000007039.1"/>
    </source>
</evidence>
<dbReference type="OrthoDB" id="25571at2759"/>
<name>A0A3Q3IPS2_MONAL</name>
<sequence length="298" mass="33178">MKKLPAKSSALSLAVVYVLLLMVLNSRVFGLIIPKNTCTCLCDKRHFAMWNQSYSQSSGGITGHKAVTSKKSTLQILPCTVSQLLSASEVSSDTFAICDWELNQVSVVGVIREFSPCTANIRYSVDDMTGPPLNVKQWVTSEDCAQITFVSPGTYVKVTGSLHNFHGQRSLLAMNIRFIEDLNELTSHMLEVVQAHMQIFGKMVDVNMNTTVASLSGRWADGHPKGILANGLSTTQKQVLHVIRKFSLRDIGISFDDLKLQLYNLRMTDVRSSLAFLKNEGHIFNTIDEHHFKSTEHE</sequence>
<dbReference type="GO" id="GO:0006289">
    <property type="term" value="P:nucleotide-excision repair"/>
    <property type="evidence" value="ECO:0007669"/>
    <property type="project" value="TreeGrafter"/>
</dbReference>
<dbReference type="GO" id="GO:0003697">
    <property type="term" value="F:single-stranded DNA binding"/>
    <property type="evidence" value="ECO:0007669"/>
    <property type="project" value="TreeGrafter"/>
</dbReference>
<keyword evidence="4" id="KW-0539">Nucleus</keyword>
<evidence type="ECO:0000256" key="5">
    <source>
        <dbReference type="SAM" id="SignalP"/>
    </source>
</evidence>
<dbReference type="Proteomes" id="UP000261600">
    <property type="component" value="Unplaced"/>
</dbReference>
<dbReference type="Pfam" id="PF08784">
    <property type="entry name" value="RPA_C"/>
    <property type="match status" value="1"/>
</dbReference>